<dbReference type="GO" id="GO:0003924">
    <property type="term" value="F:GTPase activity"/>
    <property type="evidence" value="ECO:0007669"/>
    <property type="project" value="InterPro"/>
</dbReference>
<dbReference type="SUPFAM" id="SSF46785">
    <property type="entry name" value="Winged helix' DNA-binding domain"/>
    <property type="match status" value="2"/>
</dbReference>
<dbReference type="InterPro" id="IPR015191">
    <property type="entry name" value="SelB_WHD4"/>
</dbReference>
<dbReference type="NCBIfam" id="TIGR00475">
    <property type="entry name" value="selB"/>
    <property type="match status" value="1"/>
</dbReference>
<dbReference type="Proteomes" id="UP000054010">
    <property type="component" value="Unassembled WGS sequence"/>
</dbReference>
<evidence type="ECO:0000256" key="2">
    <source>
        <dbReference type="ARBA" id="ARBA00015953"/>
    </source>
</evidence>
<dbReference type="InterPro" id="IPR009000">
    <property type="entry name" value="Transl_B-barrel_sf"/>
</dbReference>
<dbReference type="CDD" id="cd15491">
    <property type="entry name" value="selB_III"/>
    <property type="match status" value="1"/>
</dbReference>
<dbReference type="InterPro" id="IPR000795">
    <property type="entry name" value="T_Tr_GTP-bd_dom"/>
</dbReference>
<dbReference type="PANTHER" id="PTHR43721">
    <property type="entry name" value="ELONGATION FACTOR TU-RELATED"/>
    <property type="match status" value="1"/>
</dbReference>
<dbReference type="CDD" id="cd03696">
    <property type="entry name" value="SelB_II"/>
    <property type="match status" value="1"/>
</dbReference>
<evidence type="ECO:0000256" key="8">
    <source>
        <dbReference type="ARBA" id="ARBA00031615"/>
    </source>
</evidence>
<keyword evidence="11" id="KW-1185">Reference proteome</keyword>
<dbReference type="Pfam" id="PF09107">
    <property type="entry name" value="WHD_3rd_SelB"/>
    <property type="match status" value="1"/>
</dbReference>
<dbReference type="PRINTS" id="PR00315">
    <property type="entry name" value="ELONGATNFCT"/>
</dbReference>
<evidence type="ECO:0000256" key="6">
    <source>
        <dbReference type="ARBA" id="ARBA00023134"/>
    </source>
</evidence>
<dbReference type="FunFam" id="3.40.50.300:FF:001064">
    <property type="entry name" value="Selenocysteine-specific translation elongation factor"/>
    <property type="match status" value="1"/>
</dbReference>
<dbReference type="InterPro" id="IPR004535">
    <property type="entry name" value="Transl_elong_SelB"/>
</dbReference>
<evidence type="ECO:0000256" key="7">
    <source>
        <dbReference type="ARBA" id="ARBA00025526"/>
    </source>
</evidence>
<dbReference type="InterPro" id="IPR036388">
    <property type="entry name" value="WH-like_DNA-bd_sf"/>
</dbReference>
<dbReference type="Pfam" id="PF00009">
    <property type="entry name" value="GTP_EFTU"/>
    <property type="match status" value="1"/>
</dbReference>
<dbReference type="GO" id="GO:0003723">
    <property type="term" value="F:RNA binding"/>
    <property type="evidence" value="ECO:0007669"/>
    <property type="project" value="InterPro"/>
</dbReference>
<dbReference type="Gene3D" id="3.40.50.300">
    <property type="entry name" value="P-loop containing nucleotide triphosphate hydrolases"/>
    <property type="match status" value="1"/>
</dbReference>
<sequence length="618" mass="67171">MYVIGTAGHVDHGKSTLVKALTGIDPDRLAEEQRREMTIDLGFAWLRLPSGRTVSLVDVPGHERFIKNMLAGVGGLDAALLIIAADEGFMPQTTEHLAILDLLQIQHGVVVLTKADLVEAEWLELVREDVASRLHGTSLAAAPVVAVSARTGQGLNELKTIIDQVLEATPTRGDARGVPRLPIDRTFSIEGFGTVVTGTLIDGPLTLGQEVVILPHGLPARIRGLQVHKQRGEMALPGSRVAVNLAGLHPSQIRRGDVLSLPGRYQPTQMLDLRLRTLADAPPIKQNDGLDLFVGAAEVRCRITLLDAEVLQPGAESWVQLRLDAPVVVTKGDRCILRVASPSLTVAGGQVVDPHPPRHRRFRAEVVAGLETLARGNPDELLLQALGAGPPREVADLLQELGMPESIGLPLVEDLVAQGRVQMLGSPPNAALVSPEGWGRLTERLAAPLRAYQRRYPLREGMPREEVRQRLRLTPRLLALCLEAAQQQGLLGWNETSVWIAGHRAEPDATTRRSLDAALAAMARSPYAPPTPDLDPELLAWALERGLLVRVAADLFFLPATYAELVAWVRATIISTGSVQVSQLRDQFGTTRRYALGLLEHLDERRVTRRVGEGRVLV</sequence>
<comment type="caution">
    <text evidence="10">The sequence shown here is derived from an EMBL/GenBank/DDBJ whole genome shotgun (WGS) entry which is preliminary data.</text>
</comment>
<dbReference type="Gene3D" id="1.10.10.2770">
    <property type="match status" value="1"/>
</dbReference>
<dbReference type="Pfam" id="PF09106">
    <property type="entry name" value="WHD_2nd_SelB"/>
    <property type="match status" value="1"/>
</dbReference>
<dbReference type="InterPro" id="IPR015190">
    <property type="entry name" value="Elong_fac_SelB-wing-hlx_typ-2"/>
</dbReference>
<dbReference type="GO" id="GO:0003746">
    <property type="term" value="F:translation elongation factor activity"/>
    <property type="evidence" value="ECO:0007669"/>
    <property type="project" value="UniProtKB-KW"/>
</dbReference>
<gene>
    <name evidence="10" type="ORF">OSCT_2798</name>
</gene>
<dbReference type="GO" id="GO:0005829">
    <property type="term" value="C:cytosol"/>
    <property type="evidence" value="ECO:0007669"/>
    <property type="project" value="TreeGrafter"/>
</dbReference>
<dbReference type="STRING" id="765420.OSCT_2798"/>
<dbReference type="GO" id="GO:0005525">
    <property type="term" value="F:GTP binding"/>
    <property type="evidence" value="ECO:0007669"/>
    <property type="project" value="UniProtKB-KW"/>
</dbReference>
<dbReference type="SUPFAM" id="SSF50465">
    <property type="entry name" value="EF-Tu/eEF-1alpha/eIF2-gamma C-terminal domain"/>
    <property type="match status" value="1"/>
</dbReference>
<evidence type="ECO:0000313" key="10">
    <source>
        <dbReference type="EMBL" id="EFO79360.1"/>
    </source>
</evidence>
<dbReference type="InterPro" id="IPR036390">
    <property type="entry name" value="WH_DNA-bd_sf"/>
</dbReference>
<dbReference type="InterPro" id="IPR004161">
    <property type="entry name" value="EFTu-like_2"/>
</dbReference>
<keyword evidence="5" id="KW-0648">Protein biosynthesis</keyword>
<dbReference type="SUPFAM" id="SSF50447">
    <property type="entry name" value="Translation proteins"/>
    <property type="match status" value="1"/>
</dbReference>
<dbReference type="eggNOG" id="COG3276">
    <property type="taxonomic scope" value="Bacteria"/>
</dbReference>
<dbReference type="HOGENOM" id="CLU_023030_3_0_0"/>
<dbReference type="Gene3D" id="2.40.30.10">
    <property type="entry name" value="Translation factors"/>
    <property type="match status" value="1"/>
</dbReference>
<comment type="subcellular location">
    <subcellularLocation>
        <location evidence="1">Cytoplasm</location>
    </subcellularLocation>
</comment>
<accession>E1IHJ7</accession>
<protein>
    <recommendedName>
        <fullName evidence="2">Selenocysteine-specific elongation factor</fullName>
    </recommendedName>
    <alternativeName>
        <fullName evidence="8">SelB translation factor</fullName>
    </alternativeName>
</protein>
<keyword evidence="3" id="KW-0963">Cytoplasm</keyword>
<dbReference type="InterPro" id="IPR050055">
    <property type="entry name" value="EF-Tu_GTPase"/>
</dbReference>
<dbReference type="Pfam" id="PF03144">
    <property type="entry name" value="GTP_EFTU_D2"/>
    <property type="match status" value="1"/>
</dbReference>
<dbReference type="Gene3D" id="1.10.10.10">
    <property type="entry name" value="Winged helix-like DNA-binding domain superfamily/Winged helix DNA-binding domain"/>
    <property type="match status" value="1"/>
</dbReference>
<dbReference type="CDD" id="cd04171">
    <property type="entry name" value="SelB"/>
    <property type="match status" value="1"/>
</dbReference>
<dbReference type="InterPro" id="IPR027417">
    <property type="entry name" value="P-loop_NTPase"/>
</dbReference>
<evidence type="ECO:0000256" key="1">
    <source>
        <dbReference type="ARBA" id="ARBA00004496"/>
    </source>
</evidence>
<comment type="function">
    <text evidence="7">Translation factor necessary for the incorporation of selenocysteine into proteins. It probably replaces EF-Tu for the insertion of selenocysteine directed by the UGA codon. SelB binds GTP and GDP.</text>
</comment>
<reference evidence="10 11" key="1">
    <citation type="journal article" date="2011" name="J. Bacteriol.">
        <title>Draft genome sequence of the anoxygenic filamentous phototrophic bacterium Oscillochloris trichoides subsp. DG-6.</title>
        <authorList>
            <person name="Kuznetsov B.B."/>
            <person name="Ivanovsky R.N."/>
            <person name="Keppen O.I."/>
            <person name="Sukhacheva M.V."/>
            <person name="Bumazhkin B.K."/>
            <person name="Patutina E.O."/>
            <person name="Beletsky A.V."/>
            <person name="Mardanov A.V."/>
            <person name="Baslerov R.V."/>
            <person name="Panteleeva A.N."/>
            <person name="Kolganova T.V."/>
            <person name="Ravin N.V."/>
            <person name="Skryabin K.G."/>
        </authorList>
    </citation>
    <scope>NUCLEOTIDE SEQUENCE [LARGE SCALE GENOMIC DNA]</scope>
    <source>
        <strain evidence="10 11">DG-6</strain>
    </source>
</reference>
<keyword evidence="6" id="KW-0342">GTP-binding</keyword>
<dbReference type="AlphaFoldDB" id="E1IHJ7"/>
<dbReference type="EMBL" id="ADVR01000116">
    <property type="protein sequence ID" value="EFO79360.1"/>
    <property type="molecule type" value="Genomic_DNA"/>
</dbReference>
<evidence type="ECO:0000259" key="9">
    <source>
        <dbReference type="PROSITE" id="PS51722"/>
    </source>
</evidence>
<keyword evidence="4" id="KW-0547">Nucleotide-binding</keyword>
<proteinExistence type="predicted"/>
<evidence type="ECO:0000256" key="5">
    <source>
        <dbReference type="ARBA" id="ARBA00022917"/>
    </source>
</evidence>
<dbReference type="InterPro" id="IPR009001">
    <property type="entry name" value="Transl_elong_EF1A/Init_IF2_C"/>
</dbReference>
<dbReference type="OrthoDB" id="9804504at2"/>
<dbReference type="GO" id="GO:0001514">
    <property type="term" value="P:selenocysteine incorporation"/>
    <property type="evidence" value="ECO:0007669"/>
    <property type="project" value="InterPro"/>
</dbReference>
<dbReference type="PROSITE" id="PS51722">
    <property type="entry name" value="G_TR_2"/>
    <property type="match status" value="1"/>
</dbReference>
<organism evidence="10 11">
    <name type="scientific">Oscillochloris trichoides DG-6</name>
    <dbReference type="NCBI Taxonomy" id="765420"/>
    <lineage>
        <taxon>Bacteria</taxon>
        <taxon>Bacillati</taxon>
        <taxon>Chloroflexota</taxon>
        <taxon>Chloroflexia</taxon>
        <taxon>Chloroflexales</taxon>
        <taxon>Chloroflexineae</taxon>
        <taxon>Oscillochloridaceae</taxon>
        <taxon>Oscillochloris</taxon>
    </lineage>
</organism>
<evidence type="ECO:0000313" key="11">
    <source>
        <dbReference type="Proteomes" id="UP000054010"/>
    </source>
</evidence>
<dbReference type="InterPro" id="IPR057335">
    <property type="entry name" value="Beta-barrel_SelB"/>
</dbReference>
<name>E1IHJ7_9CHLR</name>
<evidence type="ECO:0000256" key="3">
    <source>
        <dbReference type="ARBA" id="ARBA00022490"/>
    </source>
</evidence>
<dbReference type="Pfam" id="PF25461">
    <property type="entry name" value="Beta-barrel_SelB"/>
    <property type="match status" value="1"/>
</dbReference>
<dbReference type="PANTHER" id="PTHR43721:SF22">
    <property type="entry name" value="ELONGATION FACTOR TU, MITOCHONDRIAL"/>
    <property type="match status" value="1"/>
</dbReference>
<feature type="domain" description="Tr-type G" evidence="9">
    <location>
        <begin position="1"/>
        <end position="171"/>
    </location>
</feature>
<evidence type="ECO:0000256" key="4">
    <source>
        <dbReference type="ARBA" id="ARBA00022741"/>
    </source>
</evidence>
<keyword evidence="10" id="KW-0251">Elongation factor</keyword>
<dbReference type="SUPFAM" id="SSF52540">
    <property type="entry name" value="P-loop containing nucleoside triphosphate hydrolases"/>
    <property type="match status" value="1"/>
</dbReference>